<evidence type="ECO:0000256" key="2">
    <source>
        <dbReference type="ARBA" id="ARBA00023326"/>
    </source>
</evidence>
<dbReference type="CDD" id="cd00063">
    <property type="entry name" value="FN3"/>
    <property type="match status" value="2"/>
</dbReference>
<dbReference type="Gene3D" id="2.60.40.10">
    <property type="entry name" value="Immunoglobulins"/>
    <property type="match status" value="3"/>
</dbReference>
<protein>
    <submittedName>
        <fullName evidence="6">Tandem-95 repeat protein</fullName>
    </submittedName>
</protein>
<feature type="compositionally biased region" description="Low complexity" evidence="3">
    <location>
        <begin position="53"/>
        <end position="76"/>
    </location>
</feature>
<keyword evidence="4" id="KW-0812">Transmembrane</keyword>
<feature type="region of interest" description="Disordered" evidence="3">
    <location>
        <begin position="443"/>
        <end position="518"/>
    </location>
</feature>
<feature type="transmembrane region" description="Helical" evidence="4">
    <location>
        <begin position="87"/>
        <end position="105"/>
    </location>
</feature>
<evidence type="ECO:0000256" key="3">
    <source>
        <dbReference type="SAM" id="MobiDB-lite"/>
    </source>
</evidence>
<dbReference type="NCBIfam" id="NF012211">
    <property type="entry name" value="tand_rpt_95"/>
    <property type="match status" value="1"/>
</dbReference>
<dbReference type="Pfam" id="PF17963">
    <property type="entry name" value="Big_9"/>
    <property type="match status" value="8"/>
</dbReference>
<dbReference type="Pfam" id="PF00041">
    <property type="entry name" value="fn3"/>
    <property type="match status" value="1"/>
</dbReference>
<evidence type="ECO:0000313" key="6">
    <source>
        <dbReference type="EMBL" id="NYS68852.1"/>
    </source>
</evidence>
<dbReference type="GO" id="GO:0016798">
    <property type="term" value="F:hydrolase activity, acting on glycosyl bonds"/>
    <property type="evidence" value="ECO:0007669"/>
    <property type="project" value="UniProtKB-KW"/>
</dbReference>
<keyword evidence="2" id="KW-0624">Polysaccharide degradation</keyword>
<feature type="compositionally biased region" description="Polar residues" evidence="3">
    <location>
        <begin position="506"/>
        <end position="518"/>
    </location>
</feature>
<dbReference type="InterPro" id="IPR013783">
    <property type="entry name" value="Ig-like_fold"/>
</dbReference>
<reference evidence="6 7" key="1">
    <citation type="submission" date="2020-07" db="EMBL/GenBank/DDBJ databases">
        <title>MOT database genomes.</title>
        <authorList>
            <person name="Joseph S."/>
            <person name="Aduse-Opoku J."/>
            <person name="Hashim A."/>
            <person name="Wade W."/>
            <person name="Curtis M."/>
        </authorList>
    </citation>
    <scope>NUCLEOTIDE SEQUENCE [LARGE SCALE GENOMIC DNA]</scope>
    <source>
        <strain evidence="6 7">WMus004</strain>
    </source>
</reference>
<gene>
    <name evidence="6" type="ORF">HZZ05_04865</name>
</gene>
<dbReference type="Proteomes" id="UP000572528">
    <property type="component" value="Unassembled WGS sequence"/>
</dbReference>
<evidence type="ECO:0000313" key="7">
    <source>
        <dbReference type="Proteomes" id="UP000572528"/>
    </source>
</evidence>
<dbReference type="InterPro" id="IPR036116">
    <property type="entry name" value="FN3_sf"/>
</dbReference>
<feature type="compositionally biased region" description="Low complexity" evidence="3">
    <location>
        <begin position="1778"/>
        <end position="1793"/>
    </location>
</feature>
<feature type="compositionally biased region" description="Polar residues" evidence="3">
    <location>
        <begin position="1690"/>
        <end position="1703"/>
    </location>
</feature>
<feature type="compositionally biased region" description="Basic and acidic residues" evidence="3">
    <location>
        <begin position="463"/>
        <end position="474"/>
    </location>
</feature>
<keyword evidence="1" id="KW-0378">Hydrolase</keyword>
<feature type="region of interest" description="Disordered" evidence="3">
    <location>
        <begin position="1"/>
        <end position="84"/>
    </location>
</feature>
<dbReference type="SMART" id="SM00060">
    <property type="entry name" value="FN3"/>
    <property type="match status" value="5"/>
</dbReference>
<dbReference type="PROSITE" id="PS50853">
    <property type="entry name" value="FN3"/>
    <property type="match status" value="2"/>
</dbReference>
<keyword evidence="4" id="KW-0472">Membrane</keyword>
<dbReference type="PANTHER" id="PTHR24099">
    <property type="entry name" value="E3 UBIQUITIN-PROTEIN LIGASE TRIM36-RELATED"/>
    <property type="match status" value="1"/>
</dbReference>
<evidence type="ECO:0000259" key="5">
    <source>
        <dbReference type="PROSITE" id="PS50853"/>
    </source>
</evidence>
<dbReference type="EMBL" id="JACBXV010000043">
    <property type="protein sequence ID" value="NYS68852.1"/>
    <property type="molecule type" value="Genomic_DNA"/>
</dbReference>
<evidence type="ECO:0000256" key="1">
    <source>
        <dbReference type="ARBA" id="ARBA00023295"/>
    </source>
</evidence>
<evidence type="ECO:0000256" key="4">
    <source>
        <dbReference type="SAM" id="Phobius"/>
    </source>
</evidence>
<feature type="compositionally biased region" description="Acidic residues" evidence="3">
    <location>
        <begin position="443"/>
        <end position="454"/>
    </location>
</feature>
<feature type="domain" description="Fibronectin type-III" evidence="5">
    <location>
        <begin position="1711"/>
        <end position="1796"/>
    </location>
</feature>
<organism evidence="6 7">
    <name type="scientific">Actinomyces bowdenii</name>
    <dbReference type="NCBI Taxonomy" id="131109"/>
    <lineage>
        <taxon>Bacteria</taxon>
        <taxon>Bacillati</taxon>
        <taxon>Actinomycetota</taxon>
        <taxon>Actinomycetes</taxon>
        <taxon>Actinomycetales</taxon>
        <taxon>Actinomycetaceae</taxon>
        <taxon>Actinomyces</taxon>
    </lineage>
</organism>
<dbReference type="GO" id="GO:0000272">
    <property type="term" value="P:polysaccharide catabolic process"/>
    <property type="evidence" value="ECO:0007669"/>
    <property type="project" value="UniProtKB-KW"/>
</dbReference>
<keyword evidence="4" id="KW-1133">Transmembrane helix</keyword>
<proteinExistence type="predicted"/>
<dbReference type="Gene3D" id="2.60.40.2810">
    <property type="match status" value="1"/>
</dbReference>
<feature type="compositionally biased region" description="Low complexity" evidence="3">
    <location>
        <begin position="1704"/>
        <end position="1713"/>
    </location>
</feature>
<keyword evidence="1" id="KW-0326">Glycosidase</keyword>
<keyword evidence="2" id="KW-0119">Carbohydrate metabolism</keyword>
<accession>A0A853EKX1</accession>
<sequence length="2080" mass="212321">MSASPSSQQPASGAGASEPGRPAGAPDAGQGLRGAPRPGVLGRLSAKARRSARSPQDGAARPPRRGAQAVGRPSPSRARRARTRRRISSAAALLCVTALATAAWLHDGIAQADLHLNDGGVWVTSTSKHMVARLNYPSRKADSAIRTASSTFDVTQDAEHVLVPDSADATVSTVDPVQVSFSQRTQLTQGLDIQQGADRVLAADASEGTIRATSVEAIASLATAPPLVTGMPDVVAAAGRDGSIHAVSATTASLISLPVSASSWESAEPRKLPLTAGTDVALTAVGDQPVVLERGTGILHLPDGVTADLGEPGLALQQPGPKADTVLVASRTALISVSLEDGTSTTIPATKEGAPAEGVAARPVRLGSCVYGAWSGSGQFVRECSGLGGGNETLHNESLATSASPVFRVNRDAIVLNDVETGAVWLPDEELILIDDWTDVTAQTDDDSDVEDDSANTSEEQTPPERTEENHQPEANDDTFGVRPGRSTLLPVLANDSDPDGDVLTASAQDPGTGVSVSSAQGGLALRLDAPAEATGTFTVPYSADDGRGMNDSAVATVEVHGWDVNAAPEQTTAPTLTVSEGGSGSVSVLGHWLDPDGDDLYLVSAQGEGLDVKTSHEGTVTVREMGAGAGTRQMTVVVSDGQQTTSGTVSVDVQASDSATPTANADHVRVVTGSRAVISPLDNDVSPSGAPLYLAGVQEAPSGTSIELDQQAGVFTFSADDIAPQSLYLTYDVIDGGNTAQGIVRIDVIERSEATVPPEVEDDTALLRDGGSTTIAPLSNDFDLSGGVLVLQSVSAPADSGVTVTVVDHSLLQITSSGQVPTSTTVEYTVTNGTTAATGQVSIVPISSPASQPPVVEDDTAVVRAGDVVSVPVLDNDSSPAGLTLSVAFDLEVSGPDLGTAWVSEDTVRFRAGDQAGRTTLTYTTSDSHDQTATGAVTVEVRPRDDGNNAAPSPRGLEARTVAGSEVEIGIPLDGIDPDGDSVSLVGLDQAPTLGTVEVSSTWLNYTPLQGASGTDTFTYVVEDRFGAQSTATVRVGVASAAATNAAPVATDDLVVAKPGRTVAVDVLSNDLDADGDPLSLEGSATSSDPSMAVSTRGGRLMLNLPSQEGVHSVTYTVADGRGGTDTGTLTVDVRADAPLINPVGVDDYVSVDQVDADGRVTIPVLDNDLDADGSPWDLTLSSTEPDVEVGEDSISLSVTEEPRLVLYTVTDADGLTGNAVVVVPARSALRPRVNASTVPVQVPADTATTISLSSHITTRAGTQPAITDSSTIHTGTGTQEAGLSGNGSSLHFVPDPGFTGQTSVTFTVADGTGEGALSSTVTLPIQVKSTTNAVPVFTPTEITVAPGEGPTVANLAAMTRDPDEGDTLSFSVGSAPAGFEVSLSGSSLSVSAASEATEGTIGSVEVTVSDGETTPITASLPLRVGASTRPLMTTAPTTLDSDGSPVKVDVASLVTNPFPDKPITLSGQPTVAGGEGTVSASGTTLTISPAAGFHGRLSVSYTALDATGSPSRAVTGTVTVTVKNVPEAPTGVRARAVGATAMVVTWSSGADNGSPITQYTVTEVGGAGRWVCTGSPCRADGLTPGTSYSFQVMATNAVGDSPLSSPSSPEVFNVTADTPAAPSLVAGQGQLTASWTPVSPIEGVSITYELRLSDGSVHTTTGTSLTLHSPEVSTGTAYTAAVRAVPSTGQASGYSNRSNSATPFGTPGTPGQPQVTSSGDQVRVSWSPASANGSPVSYTVHVSGAAARSVDAGGSTSTSFRLDPGSYSFSVTATNDAGSATSSTTSYTHRTVPLPPSAPTAQANGRTGQIEVSASPRAGNGWDEGDLTVEYSVGGSWQTSTTFTNLTDGRTYTVQARTVAADGRESAAVTGASAVPYTQETAPSPPSISCAVNGTTVRCTWQPGGRDSQGTTYDWTYATDDDDIEDEDWADYQAIQPGQALSFTAEAGGEAQACVRARNGAGREETCSNVLSVAEENKVPKGEEVAFHITTDSPEATCTEQDLRETRFARDSCWRMVVDISGMNPGSSARCAYTYFDRRAGQHKAHSQDVPLDSHGASHVVFQHRASDPNQTVTCTQM</sequence>
<dbReference type="InterPro" id="IPR003961">
    <property type="entry name" value="FN3_dom"/>
</dbReference>
<name>A0A853EKX1_9ACTO</name>
<feature type="domain" description="Fibronectin type-III" evidence="5">
    <location>
        <begin position="1530"/>
        <end position="1620"/>
    </location>
</feature>
<dbReference type="SUPFAM" id="SSF49265">
    <property type="entry name" value="Fibronectin type III"/>
    <property type="match status" value="3"/>
</dbReference>
<feature type="region of interest" description="Disordered" evidence="3">
    <location>
        <begin position="1690"/>
        <end position="1721"/>
    </location>
</feature>
<dbReference type="InterPro" id="IPR050617">
    <property type="entry name" value="E3_ligase_FN3/SPRY"/>
</dbReference>
<feature type="compositionally biased region" description="Low complexity" evidence="3">
    <location>
        <begin position="1"/>
        <end position="17"/>
    </location>
</feature>
<comment type="caution">
    <text evidence="6">The sequence shown here is derived from an EMBL/GenBank/DDBJ whole genome shotgun (WGS) entry which is preliminary data.</text>
</comment>
<dbReference type="PANTHER" id="PTHR24099:SF11">
    <property type="entry name" value="FIBRONECTIN TYPE III DOMAIN-CONTAINING 3BA-RELATED"/>
    <property type="match status" value="1"/>
</dbReference>
<feature type="region of interest" description="Disordered" evidence="3">
    <location>
        <begin position="1778"/>
        <end position="1808"/>
    </location>
</feature>